<name>A0A3L8SW14_CHLGU</name>
<dbReference type="Proteomes" id="UP000276834">
    <property type="component" value="Unassembled WGS sequence"/>
</dbReference>
<gene>
    <name evidence="1" type="ORF">DV515_00002097</name>
</gene>
<evidence type="ECO:0000313" key="1">
    <source>
        <dbReference type="EMBL" id="RLW10125.1"/>
    </source>
</evidence>
<dbReference type="AlphaFoldDB" id="A0A3L8SW14"/>
<accession>A0A3L8SW14</accession>
<proteinExistence type="predicted"/>
<protein>
    <submittedName>
        <fullName evidence="1">Uncharacterized protein</fullName>
    </submittedName>
</protein>
<organism evidence="1 2">
    <name type="scientific">Chloebia gouldiae</name>
    <name type="common">Gouldian finch</name>
    <name type="synonym">Erythrura gouldiae</name>
    <dbReference type="NCBI Taxonomy" id="44316"/>
    <lineage>
        <taxon>Eukaryota</taxon>
        <taxon>Metazoa</taxon>
        <taxon>Chordata</taxon>
        <taxon>Craniata</taxon>
        <taxon>Vertebrata</taxon>
        <taxon>Euteleostomi</taxon>
        <taxon>Archelosauria</taxon>
        <taxon>Archosauria</taxon>
        <taxon>Dinosauria</taxon>
        <taxon>Saurischia</taxon>
        <taxon>Theropoda</taxon>
        <taxon>Coelurosauria</taxon>
        <taxon>Aves</taxon>
        <taxon>Neognathae</taxon>
        <taxon>Neoaves</taxon>
        <taxon>Telluraves</taxon>
        <taxon>Australaves</taxon>
        <taxon>Passeriformes</taxon>
        <taxon>Passeroidea</taxon>
        <taxon>Passeridae</taxon>
        <taxon>Chloebia</taxon>
    </lineage>
</organism>
<keyword evidence="2" id="KW-1185">Reference proteome</keyword>
<sequence length="87" mass="9790">MGISGSWVLSPRRAHAWPFGALAVHNEASAASPLRLEISKVIKNWSVMLRYKSCHMNVAAVYRIKEDSWAIRTLQPQTLEATSNVQR</sequence>
<reference evidence="1 2" key="1">
    <citation type="journal article" date="2018" name="Proc. R. Soc. B">
        <title>A non-coding region near Follistatin controls head colour polymorphism in the Gouldian finch.</title>
        <authorList>
            <person name="Toomey M.B."/>
            <person name="Marques C.I."/>
            <person name="Andrade P."/>
            <person name="Araujo P.M."/>
            <person name="Sabatino S."/>
            <person name="Gazda M.A."/>
            <person name="Afonso S."/>
            <person name="Lopes R.J."/>
            <person name="Corbo J.C."/>
            <person name="Carneiro M."/>
        </authorList>
    </citation>
    <scope>NUCLEOTIDE SEQUENCE [LARGE SCALE GENOMIC DNA]</scope>
    <source>
        <strain evidence="1">Red01</strain>
        <tissue evidence="1">Muscle</tissue>
    </source>
</reference>
<comment type="caution">
    <text evidence="1">The sequence shown here is derived from an EMBL/GenBank/DDBJ whole genome shotgun (WGS) entry which is preliminary data.</text>
</comment>
<evidence type="ECO:0000313" key="2">
    <source>
        <dbReference type="Proteomes" id="UP000276834"/>
    </source>
</evidence>
<dbReference type="EMBL" id="QUSF01000004">
    <property type="protein sequence ID" value="RLW10125.1"/>
    <property type="molecule type" value="Genomic_DNA"/>
</dbReference>